<name>A0AB39CDH5_9VIRU</name>
<sequence length="57" mass="6700">MENKYENAIKEMEERKLRVCFLDRTISHPGFTMYWAWGRNGLTFLEALSQAIADMDA</sequence>
<reference evidence="1" key="1">
    <citation type="submission" date="2024-07" db="EMBL/GenBank/DDBJ databases">
        <authorList>
            <person name="Bringhurst R.M."/>
            <person name="Homer T.E."/>
        </authorList>
    </citation>
    <scope>NUCLEOTIDE SEQUENCE</scope>
</reference>
<accession>A0AB39CDH5</accession>
<evidence type="ECO:0000313" key="1">
    <source>
        <dbReference type="EMBL" id="XDJ15002.1"/>
    </source>
</evidence>
<organism evidence="1">
    <name type="scientific">Pseudomonas phage HRDY3</name>
    <dbReference type="NCBI Taxonomy" id="3236930"/>
    <lineage>
        <taxon>Viruses</taxon>
    </lineage>
</organism>
<proteinExistence type="predicted"/>
<dbReference type="EMBL" id="PQ015379">
    <property type="protein sequence ID" value="XDJ15002.1"/>
    <property type="molecule type" value="Genomic_DNA"/>
</dbReference>
<protein>
    <submittedName>
        <fullName evidence="1">Uncharacterized protein</fullName>
    </submittedName>
</protein>